<proteinExistence type="predicted"/>
<evidence type="ECO:0000256" key="2">
    <source>
        <dbReference type="SAM" id="SignalP"/>
    </source>
</evidence>
<protein>
    <submittedName>
        <fullName evidence="3">Uncharacterized protein</fullName>
    </submittedName>
</protein>
<feature type="transmembrane region" description="Helical" evidence="1">
    <location>
        <begin position="634"/>
        <end position="656"/>
    </location>
</feature>
<keyword evidence="2" id="KW-0732">Signal</keyword>
<evidence type="ECO:0000256" key="1">
    <source>
        <dbReference type="SAM" id="Phobius"/>
    </source>
</evidence>
<dbReference type="EMBL" id="JBICBT010001177">
    <property type="protein sequence ID" value="KAL3079927.1"/>
    <property type="molecule type" value="Genomic_DNA"/>
</dbReference>
<keyword evidence="1" id="KW-0472">Membrane</keyword>
<dbReference type="Proteomes" id="UP001620626">
    <property type="component" value="Unassembled WGS sequence"/>
</dbReference>
<accession>A0ABD2IIF5</accession>
<feature type="transmembrane region" description="Helical" evidence="1">
    <location>
        <begin position="604"/>
        <end position="627"/>
    </location>
</feature>
<dbReference type="PANTHER" id="PTHR21523">
    <property type="match status" value="1"/>
</dbReference>
<evidence type="ECO:0000313" key="4">
    <source>
        <dbReference type="Proteomes" id="UP001620626"/>
    </source>
</evidence>
<gene>
    <name evidence="3" type="ORF">niasHT_034677</name>
</gene>
<organism evidence="3 4">
    <name type="scientific">Heterodera trifolii</name>
    <dbReference type="NCBI Taxonomy" id="157864"/>
    <lineage>
        <taxon>Eukaryota</taxon>
        <taxon>Metazoa</taxon>
        <taxon>Ecdysozoa</taxon>
        <taxon>Nematoda</taxon>
        <taxon>Chromadorea</taxon>
        <taxon>Rhabditida</taxon>
        <taxon>Tylenchina</taxon>
        <taxon>Tylenchomorpha</taxon>
        <taxon>Tylenchoidea</taxon>
        <taxon>Heteroderidae</taxon>
        <taxon>Heteroderinae</taxon>
        <taxon>Heterodera</taxon>
    </lineage>
</organism>
<keyword evidence="1" id="KW-1133">Transmembrane helix</keyword>
<keyword evidence="4" id="KW-1185">Reference proteome</keyword>
<name>A0ABD2IIF5_9BILA</name>
<feature type="transmembrane region" description="Helical" evidence="1">
    <location>
        <begin position="699"/>
        <end position="720"/>
    </location>
</feature>
<feature type="signal peptide" evidence="2">
    <location>
        <begin position="1"/>
        <end position="30"/>
    </location>
</feature>
<keyword evidence="1" id="KW-0812">Transmembrane</keyword>
<comment type="caution">
    <text evidence="3">The sequence shown here is derived from an EMBL/GenBank/DDBJ whole genome shotgun (WGS) entry which is preliminary data.</text>
</comment>
<evidence type="ECO:0000313" key="3">
    <source>
        <dbReference type="EMBL" id="KAL3079927.1"/>
    </source>
</evidence>
<dbReference type="PANTHER" id="PTHR21523:SF37">
    <property type="entry name" value="MLT-TEN (MLT-10) RELATED"/>
    <property type="match status" value="1"/>
</dbReference>
<sequence length="782" mass="88718">MMLPRKKPNQHQNIWCWLLAFLSKFSSVLGQFASDAPVSVRGNPNYDGRALNIPLDLDGTLELYQHWMDQAFSGMFAAVANQKMSKTSENVREEMGRCSKQVKDVISHANCVSKLLKGEFEDKKHIFQNSNSPMKRKSRLELYKSKGQQNYGTKIMDKMPSKMPKKLLAQNYGTKFAEEDMQKHKRMRRQSNGKNEKFFVKTAPKYFLRERTAQMSPLGAVAQLLTKSLMAAKNKTEMAEWQNTIEKIRQTSKRRKTMRKQKMEPEKALLKLQQQIAGNGQNNNAGEQIPFGEMDEILERGNRTEIRQIIRMAQRQKSARRNGKKDKKMDPDKLVQLVRQGVTLGFALAGQNTTGWDEKTMRLVSPRFLSVVAEEEMAQDNETLSLLSPSLLSMHDDGQGIEKFASLPSLFRALNLRDQQQWLNLIMEAAGINEEAKKIADETEKEEKEVKTVPTIGTAADNGTRLNLTEIWKKSRGMYEKEIRGEDGQPLYFTRENVTERYGEYETRKIDLWEKFMSTFSEKQKFELNRTGFVPMRPEQMRMIYGAQSPFNDTEALHRLSSLNETQIHEGMERDIHNIARLKQWRLQYHPRAEFHSRRRRAVVLSPIVASPFVLAAPGLSQAVILSPVVLSPVILTPAVFGPFILSPWVFVPVVLSPRVLSPFVVNPWIFSPIILSPLILHPLIIAPGIFNPIVLSPLVLSPLILAPQVFTPVILSPLVLNPLILTPMVGSPLVLSPFVLSPLILSPQALFALVLSPYALSPIIESKLIATALILSPSWLS</sequence>
<feature type="transmembrane region" description="Helical" evidence="1">
    <location>
        <begin position="668"/>
        <end position="687"/>
    </location>
</feature>
<dbReference type="Pfam" id="PF04870">
    <property type="entry name" value="Moulting_cycle"/>
    <property type="match status" value="2"/>
</dbReference>
<reference evidence="3 4" key="1">
    <citation type="submission" date="2024-10" db="EMBL/GenBank/DDBJ databases">
        <authorList>
            <person name="Kim D."/>
        </authorList>
    </citation>
    <scope>NUCLEOTIDE SEQUENCE [LARGE SCALE GENOMIC DNA]</scope>
    <source>
        <strain evidence="3">BH-2024</strain>
    </source>
</reference>
<dbReference type="AlphaFoldDB" id="A0ABD2IIF5"/>
<feature type="chain" id="PRO_5044896791" evidence="2">
    <location>
        <begin position="31"/>
        <end position="782"/>
    </location>
</feature>
<dbReference type="InterPro" id="IPR006954">
    <property type="entry name" value="Mlt-10-like"/>
</dbReference>
<feature type="transmembrane region" description="Helical" evidence="1">
    <location>
        <begin position="740"/>
        <end position="761"/>
    </location>
</feature>